<dbReference type="STRING" id="206665.SAMN04488516_102231"/>
<dbReference type="PANTHER" id="PTHR21089">
    <property type="entry name" value="SHIKIMATE DEHYDROGENASE"/>
    <property type="match status" value="1"/>
</dbReference>
<dbReference type="Pfam" id="PF18317">
    <property type="entry name" value="SDH_C"/>
    <property type="match status" value="1"/>
</dbReference>
<comment type="subunit">
    <text evidence="8">Homodimer.</text>
</comment>
<dbReference type="AlphaFoldDB" id="A0A1H0BNC3"/>
<dbReference type="Pfam" id="PF01488">
    <property type="entry name" value="Shikimate_DH"/>
    <property type="match status" value="1"/>
</dbReference>
<comment type="pathway">
    <text evidence="1 8">Metabolic intermediate biosynthesis; chorismate biosynthesis; chorismate from D-erythrose 4-phosphate and phosphoenolpyruvate: step 4/7.</text>
</comment>
<dbReference type="InterPro" id="IPR022893">
    <property type="entry name" value="Shikimate_DH_fam"/>
</dbReference>
<proteinExistence type="inferred from homology"/>
<dbReference type="GO" id="GO:0009423">
    <property type="term" value="P:chorismate biosynthetic process"/>
    <property type="evidence" value="ECO:0007669"/>
    <property type="project" value="UniProtKB-UniRule"/>
</dbReference>
<dbReference type="CDD" id="cd01065">
    <property type="entry name" value="NAD_bind_Shikimate_DH"/>
    <property type="match status" value="1"/>
</dbReference>
<dbReference type="SUPFAM" id="SSF53223">
    <property type="entry name" value="Aminoacid dehydrogenase-like, N-terminal domain"/>
    <property type="match status" value="1"/>
</dbReference>
<dbReference type="InterPro" id="IPR041121">
    <property type="entry name" value="SDH_C"/>
</dbReference>
<comment type="catalytic activity">
    <reaction evidence="7 8">
        <text>shikimate + NADP(+) = 3-dehydroshikimate + NADPH + H(+)</text>
        <dbReference type="Rhea" id="RHEA:17737"/>
        <dbReference type="ChEBI" id="CHEBI:15378"/>
        <dbReference type="ChEBI" id="CHEBI:16630"/>
        <dbReference type="ChEBI" id="CHEBI:36208"/>
        <dbReference type="ChEBI" id="CHEBI:57783"/>
        <dbReference type="ChEBI" id="CHEBI:58349"/>
        <dbReference type="EC" id="1.1.1.25"/>
    </reaction>
</comment>
<dbReference type="RefSeq" id="WP_092063502.1">
    <property type="nucleotide sequence ID" value="NZ_FNIN01000002.1"/>
</dbReference>
<dbReference type="GO" id="GO:0019632">
    <property type="term" value="P:shikimate metabolic process"/>
    <property type="evidence" value="ECO:0007669"/>
    <property type="project" value="InterPro"/>
</dbReference>
<evidence type="ECO:0000256" key="3">
    <source>
        <dbReference type="ARBA" id="ARBA00022605"/>
    </source>
</evidence>
<evidence type="ECO:0000313" key="13">
    <source>
        <dbReference type="Proteomes" id="UP000199602"/>
    </source>
</evidence>
<dbReference type="Proteomes" id="UP000199602">
    <property type="component" value="Unassembled WGS sequence"/>
</dbReference>
<evidence type="ECO:0000256" key="1">
    <source>
        <dbReference type="ARBA" id="ARBA00004871"/>
    </source>
</evidence>
<dbReference type="InterPro" id="IPR006151">
    <property type="entry name" value="Shikm_DH/Glu-tRNA_Rdtase"/>
</dbReference>
<evidence type="ECO:0000259" key="10">
    <source>
        <dbReference type="Pfam" id="PF08501"/>
    </source>
</evidence>
<evidence type="ECO:0000259" key="9">
    <source>
        <dbReference type="Pfam" id="PF01488"/>
    </source>
</evidence>
<name>A0A1H0BNC3_9BACT</name>
<dbReference type="InterPro" id="IPR013708">
    <property type="entry name" value="Shikimate_DH-bd_N"/>
</dbReference>
<feature type="domain" description="SDH C-terminal" evidence="11">
    <location>
        <begin position="233"/>
        <end position="252"/>
    </location>
</feature>
<dbReference type="GO" id="GO:0050661">
    <property type="term" value="F:NADP binding"/>
    <property type="evidence" value="ECO:0007669"/>
    <property type="project" value="InterPro"/>
</dbReference>
<dbReference type="EMBL" id="FNIN01000002">
    <property type="protein sequence ID" value="SDN47055.1"/>
    <property type="molecule type" value="Genomic_DNA"/>
</dbReference>
<keyword evidence="3 8" id="KW-0028">Amino-acid biosynthesis</keyword>
<dbReference type="InterPro" id="IPR046346">
    <property type="entry name" value="Aminoacid_DH-like_N_sf"/>
</dbReference>
<dbReference type="Gene3D" id="3.40.50.10860">
    <property type="entry name" value="Leucine Dehydrogenase, chain A, domain 1"/>
    <property type="match status" value="1"/>
</dbReference>
<evidence type="ECO:0000256" key="4">
    <source>
        <dbReference type="ARBA" id="ARBA00022857"/>
    </source>
</evidence>
<organism evidence="12 13">
    <name type="scientific">Desulfonauticus submarinus</name>
    <dbReference type="NCBI Taxonomy" id="206665"/>
    <lineage>
        <taxon>Bacteria</taxon>
        <taxon>Pseudomonadati</taxon>
        <taxon>Thermodesulfobacteriota</taxon>
        <taxon>Desulfovibrionia</taxon>
        <taxon>Desulfovibrionales</taxon>
        <taxon>Desulfonauticaceae</taxon>
        <taxon>Desulfonauticus</taxon>
    </lineage>
</organism>
<evidence type="ECO:0000256" key="6">
    <source>
        <dbReference type="ARBA" id="ARBA00023141"/>
    </source>
</evidence>
<dbReference type="PANTHER" id="PTHR21089:SF1">
    <property type="entry name" value="BIFUNCTIONAL 3-DEHYDROQUINATE DEHYDRATASE_SHIKIMATE DEHYDROGENASE, CHLOROPLASTIC"/>
    <property type="match status" value="1"/>
</dbReference>
<sequence>MQLYGVIGHPISHSLSPVLHNWAFKKFGYKDKVYIAWDITPKNLEKFLHNLDIFQVKGLSVTIPHKQNILSFAQKISPLAQKIQAANTLVYHKGIWLAENTDVYGFIQPLQQLNIKLQKALILGAGGASLAVIYGLKKLKIEEIYISNRTISKARQLAKNLGLKEISWEDKEKLRPDILINTTPLGMSGKWQNKTPWNADLKGIKVVYDIIYNPNPTLLLKQAKKFNCTTISGLEMFIYQAQQQFKLFTGQTFSFYEAFNYLNINTFTRQ</sequence>
<dbReference type="InterPro" id="IPR011342">
    <property type="entry name" value="Shikimate_DH"/>
</dbReference>
<evidence type="ECO:0000313" key="12">
    <source>
        <dbReference type="EMBL" id="SDN47055.1"/>
    </source>
</evidence>
<dbReference type="GO" id="GO:0009073">
    <property type="term" value="P:aromatic amino acid family biosynthetic process"/>
    <property type="evidence" value="ECO:0007669"/>
    <property type="project" value="UniProtKB-KW"/>
</dbReference>
<feature type="active site" description="Proton acceptor" evidence="8">
    <location>
        <position position="66"/>
    </location>
</feature>
<dbReference type="OrthoDB" id="9792692at2"/>
<evidence type="ECO:0000256" key="2">
    <source>
        <dbReference type="ARBA" id="ARBA00012962"/>
    </source>
</evidence>
<feature type="binding site" evidence="8">
    <location>
        <begin position="124"/>
        <end position="128"/>
    </location>
    <ligand>
        <name>NADP(+)</name>
        <dbReference type="ChEBI" id="CHEBI:58349"/>
    </ligand>
</feature>
<feature type="binding site" evidence="8">
    <location>
        <position position="62"/>
    </location>
    <ligand>
        <name>shikimate</name>
        <dbReference type="ChEBI" id="CHEBI:36208"/>
    </ligand>
</feature>
<keyword evidence="6 8" id="KW-0057">Aromatic amino acid biosynthesis</keyword>
<dbReference type="GO" id="GO:0004764">
    <property type="term" value="F:shikimate 3-dehydrogenase (NADP+) activity"/>
    <property type="evidence" value="ECO:0007669"/>
    <property type="project" value="UniProtKB-UniRule"/>
</dbReference>
<evidence type="ECO:0000256" key="5">
    <source>
        <dbReference type="ARBA" id="ARBA00023002"/>
    </source>
</evidence>
<feature type="binding site" evidence="8">
    <location>
        <begin position="148"/>
        <end position="153"/>
    </location>
    <ligand>
        <name>NADP(+)</name>
        <dbReference type="ChEBI" id="CHEBI:58349"/>
    </ligand>
</feature>
<evidence type="ECO:0000256" key="7">
    <source>
        <dbReference type="ARBA" id="ARBA00049442"/>
    </source>
</evidence>
<comment type="function">
    <text evidence="8">Involved in the biosynthesis of the chorismate, which leads to the biosynthesis of aromatic amino acids. Catalyzes the reversible NADPH linked reduction of 3-dehydroshikimate (DHSA) to yield shikimate (SA).</text>
</comment>
<dbReference type="Pfam" id="PF08501">
    <property type="entry name" value="Shikimate_dh_N"/>
    <property type="match status" value="1"/>
</dbReference>
<protein>
    <recommendedName>
        <fullName evidence="2 8">Shikimate dehydrogenase (NADP(+))</fullName>
        <shortName evidence="8">SDH</shortName>
        <ecNumber evidence="2 8">1.1.1.25</ecNumber>
    </recommendedName>
</protein>
<dbReference type="SUPFAM" id="SSF51735">
    <property type="entry name" value="NAD(P)-binding Rossmann-fold domains"/>
    <property type="match status" value="1"/>
</dbReference>
<keyword evidence="13" id="KW-1185">Reference proteome</keyword>
<feature type="domain" description="Quinate/shikimate 5-dehydrogenase/glutamyl-tRNA reductase" evidence="9">
    <location>
        <begin position="114"/>
        <end position="172"/>
    </location>
</feature>
<dbReference type="NCBIfam" id="TIGR00507">
    <property type="entry name" value="aroE"/>
    <property type="match status" value="1"/>
</dbReference>
<keyword evidence="5 8" id="KW-0560">Oxidoreductase</keyword>
<dbReference type="HAMAP" id="MF_00222">
    <property type="entry name" value="Shikimate_DH_AroE"/>
    <property type="match status" value="1"/>
</dbReference>
<dbReference type="EC" id="1.1.1.25" evidence="2 8"/>
<accession>A0A1H0BNC3</accession>
<feature type="binding site" evidence="8">
    <location>
        <position position="210"/>
    </location>
    <ligand>
        <name>NADP(+)</name>
        <dbReference type="ChEBI" id="CHEBI:58349"/>
    </ligand>
</feature>
<dbReference type="InterPro" id="IPR036291">
    <property type="entry name" value="NAD(P)-bd_dom_sf"/>
</dbReference>
<keyword evidence="4 8" id="KW-0521">NADP</keyword>
<evidence type="ECO:0000259" key="11">
    <source>
        <dbReference type="Pfam" id="PF18317"/>
    </source>
</evidence>
<feature type="binding site" evidence="8">
    <location>
        <position position="87"/>
    </location>
    <ligand>
        <name>shikimate</name>
        <dbReference type="ChEBI" id="CHEBI:36208"/>
    </ligand>
</feature>
<feature type="binding site" evidence="8">
    <location>
        <position position="240"/>
    </location>
    <ligand>
        <name>shikimate</name>
        <dbReference type="ChEBI" id="CHEBI:36208"/>
    </ligand>
</feature>
<comment type="similarity">
    <text evidence="8">Belongs to the shikimate dehydrogenase family.</text>
</comment>
<gene>
    <name evidence="8" type="primary">aroE</name>
    <name evidence="12" type="ORF">SAMN04488516_102231</name>
</gene>
<feature type="binding site" evidence="8">
    <location>
        <begin position="14"/>
        <end position="16"/>
    </location>
    <ligand>
        <name>shikimate</name>
        <dbReference type="ChEBI" id="CHEBI:36208"/>
    </ligand>
</feature>
<dbReference type="GO" id="GO:0008652">
    <property type="term" value="P:amino acid biosynthetic process"/>
    <property type="evidence" value="ECO:0007669"/>
    <property type="project" value="UniProtKB-KW"/>
</dbReference>
<evidence type="ECO:0000256" key="8">
    <source>
        <dbReference type="HAMAP-Rule" id="MF_00222"/>
    </source>
</evidence>
<dbReference type="Gene3D" id="3.40.50.720">
    <property type="entry name" value="NAD(P)-binding Rossmann-like Domain"/>
    <property type="match status" value="1"/>
</dbReference>
<feature type="binding site" evidence="8">
    <location>
        <position position="102"/>
    </location>
    <ligand>
        <name>shikimate</name>
        <dbReference type="ChEBI" id="CHEBI:36208"/>
    </ligand>
</feature>
<feature type="domain" description="Shikimate dehydrogenase substrate binding N-terminal" evidence="10">
    <location>
        <begin position="6"/>
        <end position="89"/>
    </location>
</feature>
<feature type="binding site" evidence="8">
    <location>
        <position position="212"/>
    </location>
    <ligand>
        <name>shikimate</name>
        <dbReference type="ChEBI" id="CHEBI:36208"/>
    </ligand>
</feature>
<feature type="binding site" evidence="8">
    <location>
        <position position="233"/>
    </location>
    <ligand>
        <name>NADP(+)</name>
        <dbReference type="ChEBI" id="CHEBI:58349"/>
    </ligand>
</feature>
<dbReference type="UniPathway" id="UPA00053">
    <property type="reaction ID" value="UER00087"/>
</dbReference>
<reference evidence="12 13" key="1">
    <citation type="submission" date="2016-10" db="EMBL/GenBank/DDBJ databases">
        <authorList>
            <person name="de Groot N.N."/>
        </authorList>
    </citation>
    <scope>NUCLEOTIDE SEQUENCE [LARGE SCALE GENOMIC DNA]</scope>
    <source>
        <strain evidence="12 13">DSM 15269</strain>
    </source>
</reference>
<comment type="caution">
    <text evidence="8">Lacks conserved residue(s) required for the propagation of feature annotation.</text>
</comment>